<evidence type="ECO:0000256" key="1">
    <source>
        <dbReference type="SAM" id="MobiDB-lite"/>
    </source>
</evidence>
<dbReference type="Proteomes" id="UP001201163">
    <property type="component" value="Unassembled WGS sequence"/>
</dbReference>
<reference evidence="2" key="1">
    <citation type="submission" date="2022-01" db="EMBL/GenBank/DDBJ databases">
        <title>Comparative genomics reveals a dynamic genome evolution in the ectomycorrhizal milk-cap (Lactarius) mushrooms.</title>
        <authorList>
            <consortium name="DOE Joint Genome Institute"/>
            <person name="Lebreton A."/>
            <person name="Tang N."/>
            <person name="Kuo A."/>
            <person name="LaButti K."/>
            <person name="Drula E."/>
            <person name="Barry K."/>
            <person name="Clum A."/>
            <person name="Lipzen A."/>
            <person name="Mousain D."/>
            <person name="Ng V."/>
            <person name="Wang R."/>
            <person name="Wang X."/>
            <person name="Dai Y."/>
            <person name="Henrissat B."/>
            <person name="Grigoriev I.V."/>
            <person name="Guerin-Laguette A."/>
            <person name="Yu F."/>
            <person name="Martin F.M."/>
        </authorList>
    </citation>
    <scope>NUCLEOTIDE SEQUENCE</scope>
    <source>
        <strain evidence="2">QP</strain>
    </source>
</reference>
<evidence type="ECO:0000313" key="2">
    <source>
        <dbReference type="EMBL" id="KAH8992419.1"/>
    </source>
</evidence>
<keyword evidence="3" id="KW-1185">Reference proteome</keyword>
<name>A0AAD4LHV0_9AGAM</name>
<proteinExistence type="predicted"/>
<gene>
    <name evidence="2" type="ORF">EDB92DRAFT_567165</name>
</gene>
<organism evidence="2 3">
    <name type="scientific">Lactarius akahatsu</name>
    <dbReference type="NCBI Taxonomy" id="416441"/>
    <lineage>
        <taxon>Eukaryota</taxon>
        <taxon>Fungi</taxon>
        <taxon>Dikarya</taxon>
        <taxon>Basidiomycota</taxon>
        <taxon>Agaricomycotina</taxon>
        <taxon>Agaricomycetes</taxon>
        <taxon>Russulales</taxon>
        <taxon>Russulaceae</taxon>
        <taxon>Lactarius</taxon>
    </lineage>
</organism>
<accession>A0AAD4LHV0</accession>
<evidence type="ECO:0000313" key="3">
    <source>
        <dbReference type="Proteomes" id="UP001201163"/>
    </source>
</evidence>
<dbReference type="AlphaFoldDB" id="A0AAD4LHV0"/>
<feature type="region of interest" description="Disordered" evidence="1">
    <location>
        <begin position="1"/>
        <end position="28"/>
    </location>
</feature>
<protein>
    <submittedName>
        <fullName evidence="2">Uncharacterized protein</fullName>
    </submittedName>
</protein>
<comment type="caution">
    <text evidence="2">The sequence shown here is derived from an EMBL/GenBank/DDBJ whole genome shotgun (WGS) entry which is preliminary data.</text>
</comment>
<sequence>MTPPPPPRTVPCSLARSTISEKRQRQSVSPQLLCSWPAYGDTTNSTTRIDFSIDGGVKDATRLSTEHNSPMPAIDSAQHHLLTARALHDAQAHTRRTRFPVLDWSTLIVGTRVAAGLDGFDTAEAS</sequence>
<dbReference type="EMBL" id="JAKELL010000022">
    <property type="protein sequence ID" value="KAH8992419.1"/>
    <property type="molecule type" value="Genomic_DNA"/>
</dbReference>